<comment type="caution">
    <text evidence="2">The sequence shown here is derived from an EMBL/GenBank/DDBJ whole genome shotgun (WGS) entry which is preliminary data.</text>
</comment>
<sequence length="131" mass="15022">MPTVEISDQTLAALHERSCSECGVDIVLREILGLRPPRDRRLPLDITLIPLLNAGLIVKEDEFIWHRERLKHQHHATVTADGLLRLRDGSLHRTPDRAASVLAGYPIYSWRQWHRITDGARLVDLRDALVR</sequence>
<dbReference type="Pfam" id="PF18755">
    <property type="entry name" value="RAMA"/>
    <property type="match status" value="1"/>
</dbReference>
<proteinExistence type="predicted"/>
<keyword evidence="3" id="KW-1185">Reference proteome</keyword>
<feature type="domain" description="RAMA" evidence="1">
    <location>
        <begin position="39"/>
        <end position="130"/>
    </location>
</feature>
<gene>
    <name evidence="2" type="ORF">ACFPZ3_29830</name>
</gene>
<reference evidence="3" key="1">
    <citation type="journal article" date="2019" name="Int. J. Syst. Evol. Microbiol.">
        <title>The Global Catalogue of Microorganisms (GCM) 10K type strain sequencing project: providing services to taxonomists for standard genome sequencing and annotation.</title>
        <authorList>
            <consortium name="The Broad Institute Genomics Platform"/>
            <consortium name="The Broad Institute Genome Sequencing Center for Infectious Disease"/>
            <person name="Wu L."/>
            <person name="Ma J."/>
        </authorList>
    </citation>
    <scope>NUCLEOTIDE SEQUENCE [LARGE SCALE GENOMIC DNA]</scope>
    <source>
        <strain evidence="3">CCUG 53903</strain>
    </source>
</reference>
<evidence type="ECO:0000259" key="1">
    <source>
        <dbReference type="Pfam" id="PF18755"/>
    </source>
</evidence>
<dbReference type="Proteomes" id="UP001596058">
    <property type="component" value="Unassembled WGS sequence"/>
</dbReference>
<accession>A0ABW1CUC2</accession>
<dbReference type="EMBL" id="JBHSPA010000034">
    <property type="protein sequence ID" value="MFC5828086.1"/>
    <property type="molecule type" value="Genomic_DNA"/>
</dbReference>
<evidence type="ECO:0000313" key="3">
    <source>
        <dbReference type="Proteomes" id="UP001596058"/>
    </source>
</evidence>
<name>A0ABW1CUC2_9ACTN</name>
<dbReference type="RefSeq" id="WP_379517590.1">
    <property type="nucleotide sequence ID" value="NZ_JBHSPA010000034.1"/>
</dbReference>
<protein>
    <recommendedName>
        <fullName evidence="1">RAMA domain-containing protein</fullName>
    </recommendedName>
</protein>
<evidence type="ECO:0000313" key="2">
    <source>
        <dbReference type="EMBL" id="MFC5828086.1"/>
    </source>
</evidence>
<organism evidence="2 3">
    <name type="scientific">Nonomuraea insulae</name>
    <dbReference type="NCBI Taxonomy" id="1616787"/>
    <lineage>
        <taxon>Bacteria</taxon>
        <taxon>Bacillati</taxon>
        <taxon>Actinomycetota</taxon>
        <taxon>Actinomycetes</taxon>
        <taxon>Streptosporangiales</taxon>
        <taxon>Streptosporangiaceae</taxon>
        <taxon>Nonomuraea</taxon>
    </lineage>
</organism>
<dbReference type="InterPro" id="IPR040843">
    <property type="entry name" value="RAMA"/>
</dbReference>